<protein>
    <submittedName>
        <fullName evidence="2">Uncharacterized protein</fullName>
    </submittedName>
</protein>
<dbReference type="HOGENOM" id="CLU_1873876_0_0_5"/>
<keyword evidence="1" id="KW-0812">Transmembrane</keyword>
<dbReference type="STRING" id="375451.RD1_3758"/>
<organism evidence="2 3">
    <name type="scientific">Roseobacter denitrificans (strain ATCC 33942 / OCh 114)</name>
    <name type="common">Erythrobacter sp. (strain OCh 114)</name>
    <name type="synonym">Roseobacter denitrificans</name>
    <dbReference type="NCBI Taxonomy" id="375451"/>
    <lineage>
        <taxon>Bacteria</taxon>
        <taxon>Pseudomonadati</taxon>
        <taxon>Pseudomonadota</taxon>
        <taxon>Alphaproteobacteria</taxon>
        <taxon>Rhodobacterales</taxon>
        <taxon>Roseobacteraceae</taxon>
        <taxon>Roseobacter</taxon>
    </lineage>
</organism>
<gene>
    <name evidence="2" type="ordered locus">RD1_3758</name>
</gene>
<evidence type="ECO:0000313" key="3">
    <source>
        <dbReference type="Proteomes" id="UP000007029"/>
    </source>
</evidence>
<feature type="transmembrane region" description="Helical" evidence="1">
    <location>
        <begin position="21"/>
        <end position="41"/>
    </location>
</feature>
<keyword evidence="1" id="KW-1133">Transmembrane helix</keyword>
<keyword evidence="3" id="KW-1185">Reference proteome</keyword>
<accession>Q161W7</accession>
<sequence>MLQEKKNCAARQTKMGKIMYTQVYSVFSASVLAFGLVLNAGGKTSVANINSDAPERVFLAAALNVDPASFTPLELISLAAGRTHVAQSTGLALHAPLTDAERAQFRATLQQARALKQAHAVQLASNAPAKAPRCLV</sequence>
<dbReference type="KEGG" id="rde:RD1_3758"/>
<dbReference type="EMBL" id="CP000362">
    <property type="protein sequence ID" value="ABG33226.1"/>
    <property type="molecule type" value="Genomic_DNA"/>
</dbReference>
<dbReference type="AlphaFoldDB" id="Q161W7"/>
<evidence type="ECO:0000313" key="2">
    <source>
        <dbReference type="EMBL" id="ABG33226.1"/>
    </source>
</evidence>
<reference evidence="2 3" key="1">
    <citation type="journal article" date="2007" name="J. Bacteriol.">
        <title>The complete genome sequence of Roseobacter denitrificans reveals a mixotrophic rather than photosynthetic metabolism.</title>
        <authorList>
            <person name="Swingley W.D."/>
            <person name="Sadekar S."/>
            <person name="Mastrian S.D."/>
            <person name="Matthies H.J."/>
            <person name="Hao J."/>
            <person name="Ramos H."/>
            <person name="Acharya C.R."/>
            <person name="Conrad A.L."/>
            <person name="Taylor H.L."/>
            <person name="Dejesa L.C."/>
            <person name="Shah M.K."/>
            <person name="O'huallachain M.E."/>
            <person name="Lince M.T."/>
            <person name="Blankenship R.E."/>
            <person name="Beatty J.T."/>
            <person name="Touchman J.W."/>
        </authorList>
    </citation>
    <scope>NUCLEOTIDE SEQUENCE [LARGE SCALE GENOMIC DNA]</scope>
    <source>
        <strain evidence="3">ATCC 33942 / OCh 114</strain>
    </source>
</reference>
<evidence type="ECO:0000256" key="1">
    <source>
        <dbReference type="SAM" id="Phobius"/>
    </source>
</evidence>
<name>Q161W7_ROSDO</name>
<dbReference type="Proteomes" id="UP000007029">
    <property type="component" value="Chromosome"/>
</dbReference>
<keyword evidence="1" id="KW-0472">Membrane</keyword>
<proteinExistence type="predicted"/>